<dbReference type="AlphaFoldDB" id="A0A9N9GA08"/>
<dbReference type="Pfam" id="PF05253">
    <property type="entry name" value="zf-U11-48K"/>
    <property type="match status" value="1"/>
</dbReference>
<dbReference type="PANTHER" id="PTHR21402:SF10">
    <property type="entry name" value="U11_U12 SMALL NUCLEAR RIBONUCLEOPROTEIN 48 KDA PROTEIN"/>
    <property type="match status" value="1"/>
</dbReference>
<keyword evidence="1" id="KW-0479">Metal-binding</keyword>
<evidence type="ECO:0000313" key="6">
    <source>
        <dbReference type="Proteomes" id="UP000789706"/>
    </source>
</evidence>
<organism evidence="5 6">
    <name type="scientific">Diversispora eburnea</name>
    <dbReference type="NCBI Taxonomy" id="1213867"/>
    <lineage>
        <taxon>Eukaryota</taxon>
        <taxon>Fungi</taxon>
        <taxon>Fungi incertae sedis</taxon>
        <taxon>Mucoromycota</taxon>
        <taxon>Glomeromycotina</taxon>
        <taxon>Glomeromycetes</taxon>
        <taxon>Diversisporales</taxon>
        <taxon>Diversisporaceae</taxon>
        <taxon>Diversispora</taxon>
    </lineage>
</organism>
<keyword evidence="2" id="KW-0863">Zinc-finger</keyword>
<evidence type="ECO:0000256" key="1">
    <source>
        <dbReference type="ARBA" id="ARBA00022723"/>
    </source>
</evidence>
<dbReference type="InterPro" id="IPR022776">
    <property type="entry name" value="TRM13/UPF0224_CHHC_Znf_dom"/>
</dbReference>
<protein>
    <submittedName>
        <fullName evidence="5">7023_t:CDS:1</fullName>
    </submittedName>
</protein>
<evidence type="ECO:0000259" key="4">
    <source>
        <dbReference type="PROSITE" id="PS51800"/>
    </source>
</evidence>
<comment type="caution">
    <text evidence="5">The sequence shown here is derived from an EMBL/GenBank/DDBJ whole genome shotgun (WGS) entry which is preliminary data.</text>
</comment>
<dbReference type="OrthoDB" id="69229at2759"/>
<dbReference type="EMBL" id="CAJVPK010001581">
    <property type="protein sequence ID" value="CAG8591831.1"/>
    <property type="molecule type" value="Genomic_DNA"/>
</dbReference>
<evidence type="ECO:0000256" key="3">
    <source>
        <dbReference type="ARBA" id="ARBA00022833"/>
    </source>
</evidence>
<dbReference type="GO" id="GO:0008270">
    <property type="term" value="F:zinc ion binding"/>
    <property type="evidence" value="ECO:0007669"/>
    <property type="project" value="UniProtKB-KW"/>
</dbReference>
<feature type="domain" description="CHHC U11-48K-type" evidence="4">
    <location>
        <begin position="21"/>
        <end position="48"/>
    </location>
</feature>
<dbReference type="InterPro" id="IPR051591">
    <property type="entry name" value="UPF0224_FAM112_RNA_Proc"/>
</dbReference>
<keyword evidence="6" id="KW-1185">Reference proteome</keyword>
<proteinExistence type="predicted"/>
<accession>A0A9N9GA08</accession>
<evidence type="ECO:0000256" key="2">
    <source>
        <dbReference type="ARBA" id="ARBA00022771"/>
    </source>
</evidence>
<dbReference type="Proteomes" id="UP000789706">
    <property type="component" value="Unassembled WGS sequence"/>
</dbReference>
<dbReference type="PANTHER" id="PTHR21402">
    <property type="entry name" value="GAMETOCYTE SPECIFIC FACTOR 1-RELATED"/>
    <property type="match status" value="1"/>
</dbReference>
<evidence type="ECO:0000313" key="5">
    <source>
        <dbReference type="EMBL" id="CAG8591831.1"/>
    </source>
</evidence>
<keyword evidence="3" id="KW-0862">Zinc</keyword>
<name>A0A9N9GA08_9GLOM</name>
<gene>
    <name evidence="5" type="ORF">DEBURN_LOCUS9096</name>
</gene>
<dbReference type="PROSITE" id="PS51800">
    <property type="entry name" value="ZF_CHHC_U11_48K"/>
    <property type="match status" value="1"/>
</dbReference>
<reference evidence="5" key="1">
    <citation type="submission" date="2021-06" db="EMBL/GenBank/DDBJ databases">
        <authorList>
            <person name="Kallberg Y."/>
            <person name="Tangrot J."/>
            <person name="Rosling A."/>
        </authorList>
    </citation>
    <scope>NUCLEOTIDE SEQUENCE</scope>
    <source>
        <strain evidence="5">AZ414A</strain>
    </source>
</reference>
<sequence>MEQLSWDIESLRILHQEFDSFITCSFNAAHKVPIKSYEQHHIRCELKHHGIISESGRKRKQVPSSTFFYRKAPAVLSLDKEELQKTAAYGSANNNVGQSLTVGQRLEEYEKEMAMFNSIRAENKQQKRDEYQNFDAIWEAVQKKKGKKTLKALSENSGQKSRAELLAEQRDYKRRRKSYRAKNIRITQRTPTQIHRDLIAAYMEDFILLNEFEMELESKSLISKSNNSNNSE</sequence>